<dbReference type="RefSeq" id="WP_179813893.1">
    <property type="nucleotide sequence ID" value="NZ_JACBZD010000001.1"/>
</dbReference>
<organism evidence="2 3">
    <name type="scientific">Allostreptomyces psammosilenae</name>
    <dbReference type="NCBI Taxonomy" id="1892865"/>
    <lineage>
        <taxon>Bacteria</taxon>
        <taxon>Bacillati</taxon>
        <taxon>Actinomycetota</taxon>
        <taxon>Actinomycetes</taxon>
        <taxon>Kitasatosporales</taxon>
        <taxon>Streptomycetaceae</taxon>
        <taxon>Allostreptomyces</taxon>
    </lineage>
</organism>
<gene>
    <name evidence="2" type="ORF">FHU37_002033</name>
</gene>
<comment type="caution">
    <text evidence="2">The sequence shown here is derived from an EMBL/GenBank/DDBJ whole genome shotgun (WGS) entry which is preliminary data.</text>
</comment>
<accession>A0A852ZUY9</accession>
<evidence type="ECO:0000313" key="3">
    <source>
        <dbReference type="Proteomes" id="UP000567795"/>
    </source>
</evidence>
<name>A0A852ZUY9_9ACTN</name>
<dbReference type="EMBL" id="JACBZD010000001">
    <property type="protein sequence ID" value="NYI05090.1"/>
    <property type="molecule type" value="Genomic_DNA"/>
</dbReference>
<feature type="region of interest" description="Disordered" evidence="1">
    <location>
        <begin position="318"/>
        <end position="344"/>
    </location>
</feature>
<feature type="compositionally biased region" description="Low complexity" evidence="1">
    <location>
        <begin position="269"/>
        <end position="297"/>
    </location>
</feature>
<dbReference type="AlphaFoldDB" id="A0A852ZUY9"/>
<feature type="region of interest" description="Disordered" evidence="1">
    <location>
        <begin position="363"/>
        <end position="395"/>
    </location>
</feature>
<evidence type="ECO:0000313" key="2">
    <source>
        <dbReference type="EMBL" id="NYI05090.1"/>
    </source>
</evidence>
<reference evidence="2 3" key="1">
    <citation type="submission" date="2020-07" db="EMBL/GenBank/DDBJ databases">
        <title>Sequencing the genomes of 1000 actinobacteria strains.</title>
        <authorList>
            <person name="Klenk H.-P."/>
        </authorList>
    </citation>
    <scope>NUCLEOTIDE SEQUENCE [LARGE SCALE GENOMIC DNA]</scope>
    <source>
        <strain evidence="2 3">DSM 42178</strain>
    </source>
</reference>
<sequence>MTTPLTPAIPEPPVPTLPERADALEECLGELTRARGYAAARRPLRRWRALAPSPAELRPHLPVLLVLLAEAPSTAAAVAQRALHALDEAGALGPRQRRAVTVTALRRPEQRLILAELRALERAAPGPGTEPLLAAVAEATRHAAPAVRAAASRVLARLAGQGGGALPGPVGPGPAEPEPSAARAAGVQAGVAGVAGDATSGATTTGRPLPVGVVPTALPESLGALLGGRRDPVLLAGALQALGDHVEREGRESLRTLLAGMGRMPRRGAPVSHASPVSQASSAPPGAGSAEGVPGAGDAPASVREGLERLVAAGLGAVPQEGPDAGASGSLRHGDGDGAGAGARPPVARALLEHLGALERWLRGPADAPRPRLTGPADLPTPPEPPAPPAPHGGAEVAEVAEVAEHAPVGEEAGAAPGEPQRRRRTAAPPLDWWAWPVVLPDDREALAAHALAAGLDRLPHGDAGTPSGAAELLPWLVAGDGPCGPAVDRALLCGLAARDPLDRIAATDALVHLARAAGAGADGWDPEAFGDRLGRAAAAGVVPTTRLAGSLHAAAGAAHAAGAVWRALRAALPHLLAGRGEGGGGRRRGTDALLNAAVVAASAAGARGSFPALDAVAGLSRPVPAVLSARTLREVLEPAVGG</sequence>
<dbReference type="Proteomes" id="UP000567795">
    <property type="component" value="Unassembled WGS sequence"/>
</dbReference>
<protein>
    <submittedName>
        <fullName evidence="2">Uncharacterized protein</fullName>
    </submittedName>
</protein>
<evidence type="ECO:0000256" key="1">
    <source>
        <dbReference type="SAM" id="MobiDB-lite"/>
    </source>
</evidence>
<keyword evidence="3" id="KW-1185">Reference proteome</keyword>
<proteinExistence type="predicted"/>
<feature type="region of interest" description="Disordered" evidence="1">
    <location>
        <begin position="264"/>
        <end position="301"/>
    </location>
</feature>
<feature type="compositionally biased region" description="Pro residues" evidence="1">
    <location>
        <begin position="379"/>
        <end position="391"/>
    </location>
</feature>